<sequence>MCCKKRALEQRARPNTRQQGAQFEQQARRFLERQGLRFVAANQFFPCGELDLVMQDGDFLVFIEVRQRSHNQFGEAWESISAQKQQRWIKAAEAWLNRQHNSLENCACRFDLITFDQANDRTEPNLRWFKHFIEFNH</sequence>
<keyword evidence="3" id="KW-0540">Nuclease</keyword>
<evidence type="ECO:0000313" key="3">
    <source>
        <dbReference type="EMBL" id="SMB80798.1"/>
    </source>
</evidence>
<gene>
    <name evidence="3" type="ORF">SAMN05660772_01701</name>
</gene>
<protein>
    <recommendedName>
        <fullName evidence="2">UPF0102 protein SAMN05660772_01701</fullName>
    </recommendedName>
</protein>
<dbReference type="GO" id="GO:0003676">
    <property type="term" value="F:nucleic acid binding"/>
    <property type="evidence" value="ECO:0007669"/>
    <property type="project" value="InterPro"/>
</dbReference>
<keyword evidence="3" id="KW-0378">Hydrolase</keyword>
<dbReference type="InterPro" id="IPR011856">
    <property type="entry name" value="tRNA_endonuc-like_dom_sf"/>
</dbReference>
<dbReference type="Gene3D" id="3.40.1350.10">
    <property type="match status" value="1"/>
</dbReference>
<keyword evidence="3" id="KW-0255">Endonuclease</keyword>
<dbReference type="STRING" id="1122938.SAMN05660772_01701"/>
<accession>A0A1W1UI59</accession>
<dbReference type="NCBIfam" id="TIGR00252">
    <property type="entry name" value="YraN family protein"/>
    <property type="match status" value="1"/>
</dbReference>
<dbReference type="HAMAP" id="MF_00048">
    <property type="entry name" value="UPF0102"/>
    <property type="match status" value="1"/>
</dbReference>
<dbReference type="RefSeq" id="WP_084256046.1">
    <property type="nucleotide sequence ID" value="NZ_FWWV01000004.1"/>
</dbReference>
<organism evidence="3 4">
    <name type="scientific">Pasteurella testudinis DSM 23072</name>
    <dbReference type="NCBI Taxonomy" id="1122938"/>
    <lineage>
        <taxon>Bacteria</taxon>
        <taxon>Pseudomonadati</taxon>
        <taxon>Pseudomonadota</taxon>
        <taxon>Gammaproteobacteria</taxon>
        <taxon>Pasteurellales</taxon>
        <taxon>Pasteurellaceae</taxon>
        <taxon>Pasteurella</taxon>
    </lineage>
</organism>
<dbReference type="GO" id="GO:0004519">
    <property type="term" value="F:endonuclease activity"/>
    <property type="evidence" value="ECO:0007669"/>
    <property type="project" value="UniProtKB-KW"/>
</dbReference>
<dbReference type="InterPro" id="IPR003509">
    <property type="entry name" value="UPF0102_YraN-like"/>
</dbReference>
<dbReference type="SUPFAM" id="SSF52980">
    <property type="entry name" value="Restriction endonuclease-like"/>
    <property type="match status" value="1"/>
</dbReference>
<dbReference type="Pfam" id="PF02021">
    <property type="entry name" value="UPF0102"/>
    <property type="match status" value="1"/>
</dbReference>
<keyword evidence="4" id="KW-1185">Reference proteome</keyword>
<dbReference type="NCBIfam" id="NF009150">
    <property type="entry name" value="PRK12497.1-3"/>
    <property type="match status" value="1"/>
</dbReference>
<proteinExistence type="inferred from homology"/>
<dbReference type="EMBL" id="FWWV01000004">
    <property type="protein sequence ID" value="SMB80798.1"/>
    <property type="molecule type" value="Genomic_DNA"/>
</dbReference>
<evidence type="ECO:0000256" key="1">
    <source>
        <dbReference type="ARBA" id="ARBA00006738"/>
    </source>
</evidence>
<evidence type="ECO:0000256" key="2">
    <source>
        <dbReference type="HAMAP-Rule" id="MF_00048"/>
    </source>
</evidence>
<dbReference type="PANTHER" id="PTHR34039">
    <property type="entry name" value="UPF0102 PROTEIN YRAN"/>
    <property type="match status" value="1"/>
</dbReference>
<comment type="similarity">
    <text evidence="1 2">Belongs to the UPF0102 family.</text>
</comment>
<evidence type="ECO:0000313" key="4">
    <source>
        <dbReference type="Proteomes" id="UP000192408"/>
    </source>
</evidence>
<dbReference type="Proteomes" id="UP000192408">
    <property type="component" value="Unassembled WGS sequence"/>
</dbReference>
<dbReference type="PANTHER" id="PTHR34039:SF1">
    <property type="entry name" value="UPF0102 PROTEIN YRAN"/>
    <property type="match status" value="1"/>
</dbReference>
<dbReference type="AlphaFoldDB" id="A0A1W1UI59"/>
<dbReference type="InterPro" id="IPR011335">
    <property type="entry name" value="Restrct_endonuc-II-like"/>
</dbReference>
<name>A0A1W1UI59_9PAST</name>
<reference evidence="4" key="1">
    <citation type="submission" date="2017-04" db="EMBL/GenBank/DDBJ databases">
        <authorList>
            <person name="Varghese N."/>
            <person name="Submissions S."/>
        </authorList>
    </citation>
    <scope>NUCLEOTIDE SEQUENCE [LARGE SCALE GENOMIC DNA]</scope>
    <source>
        <strain evidence="4">DSM 23072</strain>
    </source>
</reference>